<dbReference type="InterPro" id="IPR003615">
    <property type="entry name" value="HNH_nuc"/>
</dbReference>
<evidence type="ECO:0000313" key="2">
    <source>
        <dbReference type="Proteomes" id="UP000228909"/>
    </source>
</evidence>
<accession>A0A2H0TIQ5</accession>
<dbReference type="CDD" id="cd00085">
    <property type="entry name" value="HNHc"/>
    <property type="match status" value="1"/>
</dbReference>
<name>A0A2H0TIQ5_9BACT</name>
<organism evidence="1 2">
    <name type="scientific">Candidatus Nealsonbacteria bacterium CG10_big_fil_rev_8_21_14_0_10_37_25</name>
    <dbReference type="NCBI Taxonomy" id="1974711"/>
    <lineage>
        <taxon>Bacteria</taxon>
        <taxon>Candidatus Nealsoniibacteriota</taxon>
    </lineage>
</organism>
<evidence type="ECO:0000313" key="1">
    <source>
        <dbReference type="EMBL" id="PIR71438.1"/>
    </source>
</evidence>
<keyword evidence="1" id="KW-0255">Endonuclease</keyword>
<dbReference type="EMBL" id="PFCK01000075">
    <property type="protein sequence ID" value="PIR71438.1"/>
    <property type="molecule type" value="Genomic_DNA"/>
</dbReference>
<dbReference type="Proteomes" id="UP000228909">
    <property type="component" value="Unassembled WGS sequence"/>
</dbReference>
<comment type="caution">
    <text evidence="1">The sequence shown here is derived from an EMBL/GenBank/DDBJ whole genome shotgun (WGS) entry which is preliminary data.</text>
</comment>
<protein>
    <submittedName>
        <fullName evidence="1">HNH endonuclease</fullName>
    </submittedName>
</protein>
<gene>
    <name evidence="1" type="ORF">COU43_02680</name>
</gene>
<keyword evidence="1" id="KW-0378">Hydrolase</keyword>
<keyword evidence="1" id="KW-0540">Nuclease</keyword>
<sequence length="153" mass="17275">MPMPKKPRINCLVCGKETARPGYKYCSNKCQQEFQYQSYIKKWKKGEIKGLNSLGLVSSYIKKYLRRKFGNKCCLCGCSEINQKTGLAPLIADHIDGNWQNNTEENLRLICPNCDSLSPTFAALNKGKGREDRISSKRAQRGCLLANEYADVA</sequence>
<proteinExistence type="predicted"/>
<dbReference type="AlphaFoldDB" id="A0A2H0TIQ5"/>
<dbReference type="GO" id="GO:0004519">
    <property type="term" value="F:endonuclease activity"/>
    <property type="evidence" value="ECO:0007669"/>
    <property type="project" value="UniProtKB-KW"/>
</dbReference>
<reference evidence="2" key="1">
    <citation type="submission" date="2017-09" db="EMBL/GenBank/DDBJ databases">
        <title>Depth-based differentiation of microbial function through sediment-hosted aquifers and enrichment of novel symbionts in the deep terrestrial subsurface.</title>
        <authorList>
            <person name="Probst A.J."/>
            <person name="Ladd B."/>
            <person name="Jarett J.K."/>
            <person name="Geller-Mcgrath D.E."/>
            <person name="Sieber C.M.K."/>
            <person name="Emerson J.B."/>
            <person name="Anantharaman K."/>
            <person name="Thomas B.C."/>
            <person name="Malmstrom R."/>
            <person name="Stieglmeier M."/>
            <person name="Klingl A."/>
            <person name="Woyke T."/>
            <person name="Ryan C.M."/>
            <person name="Banfield J.F."/>
        </authorList>
    </citation>
    <scope>NUCLEOTIDE SEQUENCE [LARGE SCALE GENOMIC DNA]</scope>
</reference>